<dbReference type="EMBL" id="JBAMIC010000003">
    <property type="protein sequence ID" value="KAK7109175.1"/>
    <property type="molecule type" value="Genomic_DNA"/>
</dbReference>
<dbReference type="Pfam" id="PF03826">
    <property type="entry name" value="OAR"/>
    <property type="match status" value="1"/>
</dbReference>
<dbReference type="PROSITE" id="PS50803">
    <property type="entry name" value="OAR"/>
    <property type="match status" value="1"/>
</dbReference>
<dbReference type="AlphaFoldDB" id="A0AAN9GJM5"/>
<dbReference type="InterPro" id="IPR003654">
    <property type="entry name" value="OAR_dom"/>
</dbReference>
<feature type="domain" description="OAR" evidence="3">
    <location>
        <begin position="118"/>
        <end position="131"/>
    </location>
</feature>
<dbReference type="Proteomes" id="UP001374579">
    <property type="component" value="Unassembled WGS sequence"/>
</dbReference>
<dbReference type="GO" id="GO:0005634">
    <property type="term" value="C:nucleus"/>
    <property type="evidence" value="ECO:0007669"/>
    <property type="project" value="UniProtKB-SubCell"/>
</dbReference>
<keyword evidence="5" id="KW-1185">Reference proteome</keyword>
<comment type="caution">
    <text evidence="4">The sequence shown here is derived from an EMBL/GenBank/DDBJ whole genome shotgun (WGS) entry which is preliminary data.</text>
</comment>
<comment type="subcellular location">
    <subcellularLocation>
        <location evidence="1">Nucleus</location>
    </subcellularLocation>
</comment>
<evidence type="ECO:0000313" key="4">
    <source>
        <dbReference type="EMBL" id="KAK7109175.1"/>
    </source>
</evidence>
<gene>
    <name evidence="4" type="ORF">V1264_013263</name>
</gene>
<sequence length="137" mass="14450">MSLPAPSTQGMQTQQHAPVRTTPATPMGSSAIQIPGMYFHGNVSLDWAAGNGPQPSLMTSLFSGKSHSGGPRCFSSDPKSLSYDDHTNTMAEEFQPFSSGMVQETDGNLATDGDARAHSIAALRLKAKEHCDAIATI</sequence>
<evidence type="ECO:0000259" key="3">
    <source>
        <dbReference type="PROSITE" id="PS50803"/>
    </source>
</evidence>
<protein>
    <recommendedName>
        <fullName evidence="3">OAR domain-containing protein</fullName>
    </recommendedName>
</protein>
<evidence type="ECO:0000313" key="5">
    <source>
        <dbReference type="Proteomes" id="UP001374579"/>
    </source>
</evidence>
<evidence type="ECO:0000256" key="1">
    <source>
        <dbReference type="ARBA" id="ARBA00004123"/>
    </source>
</evidence>
<name>A0AAN9GJM5_9CAEN</name>
<organism evidence="4 5">
    <name type="scientific">Littorina saxatilis</name>
    <dbReference type="NCBI Taxonomy" id="31220"/>
    <lineage>
        <taxon>Eukaryota</taxon>
        <taxon>Metazoa</taxon>
        <taxon>Spiralia</taxon>
        <taxon>Lophotrochozoa</taxon>
        <taxon>Mollusca</taxon>
        <taxon>Gastropoda</taxon>
        <taxon>Caenogastropoda</taxon>
        <taxon>Littorinimorpha</taxon>
        <taxon>Littorinoidea</taxon>
        <taxon>Littorinidae</taxon>
        <taxon>Littorina</taxon>
    </lineage>
</organism>
<feature type="region of interest" description="Disordered" evidence="2">
    <location>
        <begin position="1"/>
        <end position="28"/>
    </location>
</feature>
<reference evidence="4 5" key="1">
    <citation type="submission" date="2024-02" db="EMBL/GenBank/DDBJ databases">
        <title>Chromosome-scale genome assembly of the rough periwinkle Littorina saxatilis.</title>
        <authorList>
            <person name="De Jode A."/>
            <person name="Faria R."/>
            <person name="Formenti G."/>
            <person name="Sims Y."/>
            <person name="Smith T.P."/>
            <person name="Tracey A."/>
            <person name="Wood J.M.D."/>
            <person name="Zagrodzka Z.B."/>
            <person name="Johannesson K."/>
            <person name="Butlin R.K."/>
            <person name="Leder E.H."/>
        </authorList>
    </citation>
    <scope>NUCLEOTIDE SEQUENCE [LARGE SCALE GENOMIC DNA]</scope>
    <source>
        <strain evidence="4">Snail1</strain>
        <tissue evidence="4">Muscle</tissue>
    </source>
</reference>
<evidence type="ECO:0000256" key="2">
    <source>
        <dbReference type="SAM" id="MobiDB-lite"/>
    </source>
</evidence>
<accession>A0AAN9GJM5</accession>
<proteinExistence type="predicted"/>